<evidence type="ECO:0000313" key="4">
    <source>
        <dbReference type="Proteomes" id="UP000607397"/>
    </source>
</evidence>
<feature type="signal peptide" evidence="2">
    <location>
        <begin position="1"/>
        <end position="28"/>
    </location>
</feature>
<feature type="region of interest" description="Disordered" evidence="1">
    <location>
        <begin position="94"/>
        <end position="133"/>
    </location>
</feature>
<reference evidence="3" key="1">
    <citation type="submission" date="2019-12" db="EMBL/GenBank/DDBJ databases">
        <title>High-Quality draft genome sequences of three cyanobacteria isolated from the limestone walls of the Old Cathedral of Coimbra.</title>
        <authorList>
            <person name="Tiago I."/>
            <person name="Soares F."/>
            <person name="Portugal A."/>
        </authorList>
    </citation>
    <scope>NUCLEOTIDE SEQUENCE [LARGE SCALE GENOMIC DNA]</scope>
    <source>
        <strain evidence="3">C</strain>
    </source>
</reference>
<name>A0A8K2A6W0_9CYAN</name>
<feature type="compositionally biased region" description="Polar residues" evidence="1">
    <location>
        <begin position="124"/>
        <end position="133"/>
    </location>
</feature>
<evidence type="ECO:0000256" key="2">
    <source>
        <dbReference type="SAM" id="SignalP"/>
    </source>
</evidence>
<evidence type="ECO:0000313" key="3">
    <source>
        <dbReference type="EMBL" id="NCJ05619.1"/>
    </source>
</evidence>
<proteinExistence type="predicted"/>
<evidence type="ECO:0000256" key="1">
    <source>
        <dbReference type="SAM" id="MobiDB-lite"/>
    </source>
</evidence>
<comment type="caution">
    <text evidence="3">The sequence shown here is derived from an EMBL/GenBank/DDBJ whole genome shotgun (WGS) entry which is preliminary data.</text>
</comment>
<dbReference type="RefSeq" id="WP_161824098.1">
    <property type="nucleotide sequence ID" value="NZ_WVIC01000005.1"/>
</dbReference>
<dbReference type="Gene3D" id="2.30.30.40">
    <property type="entry name" value="SH3 Domains"/>
    <property type="match status" value="1"/>
</dbReference>
<gene>
    <name evidence="3" type="ORF">GS597_03665</name>
</gene>
<dbReference type="AlphaFoldDB" id="A0A8K2A6W0"/>
<dbReference type="Proteomes" id="UP000607397">
    <property type="component" value="Unassembled WGS sequence"/>
</dbReference>
<feature type="chain" id="PRO_5035422597" description="SH3b domain-containing protein" evidence="2">
    <location>
        <begin position="29"/>
        <end position="133"/>
    </location>
</feature>
<keyword evidence="2" id="KW-0732">Signal</keyword>
<accession>A0A8K2A6W0</accession>
<keyword evidence="4" id="KW-1185">Reference proteome</keyword>
<evidence type="ECO:0008006" key="5">
    <source>
        <dbReference type="Google" id="ProtNLM"/>
    </source>
</evidence>
<organism evidence="3 4">
    <name type="scientific">Petrachloros mirabilis ULC683</name>
    <dbReference type="NCBI Taxonomy" id="2781853"/>
    <lineage>
        <taxon>Bacteria</taxon>
        <taxon>Bacillati</taxon>
        <taxon>Cyanobacteriota</taxon>
        <taxon>Cyanophyceae</taxon>
        <taxon>Synechococcales</taxon>
        <taxon>Petrachlorosaceae</taxon>
        <taxon>Petrachloros</taxon>
        <taxon>Petrachloros mirabilis</taxon>
    </lineage>
</organism>
<dbReference type="EMBL" id="WVIC01000005">
    <property type="protein sequence ID" value="NCJ05619.1"/>
    <property type="molecule type" value="Genomic_DNA"/>
</dbReference>
<sequence>MKKTVLSLMAILLIAAIAALSFGSVGWAADNSGNQAINQPAYLTAPNSESEIAIYQQPGTRQPQSGSGTSGDRITILDQVSSNQGKVWNRIRLEKSPQDEGWVQEDFVSLPETPNQAPVKKQSRSQNAPYSGQ</sequence>
<protein>
    <recommendedName>
        <fullName evidence="5">SH3b domain-containing protein</fullName>
    </recommendedName>
</protein>